<name>A0A4V1ALJ3_9LACO</name>
<dbReference type="RefSeq" id="WP_133441344.1">
    <property type="nucleotide sequence ID" value="NZ_CP034726.1"/>
</dbReference>
<accession>A0A4V1ALJ3</accession>
<protein>
    <submittedName>
        <fullName evidence="1">Uncharacterized protein</fullName>
    </submittedName>
</protein>
<organism evidence="1 2">
    <name type="scientific">Acetilactobacillus jinshanensis</name>
    <dbReference type="NCBI Taxonomy" id="1720083"/>
    <lineage>
        <taxon>Bacteria</taxon>
        <taxon>Bacillati</taxon>
        <taxon>Bacillota</taxon>
        <taxon>Bacilli</taxon>
        <taxon>Lactobacillales</taxon>
        <taxon>Lactobacillaceae</taxon>
        <taxon>Acetilactobacillus</taxon>
    </lineage>
</organism>
<dbReference type="Proteomes" id="UP000294321">
    <property type="component" value="Chromosome"/>
</dbReference>
<keyword evidence="2" id="KW-1185">Reference proteome</keyword>
<gene>
    <name evidence="1" type="ORF">ELX58_01130</name>
</gene>
<reference evidence="2" key="1">
    <citation type="submission" date="2018-12" db="EMBL/GenBank/DDBJ databases">
        <title>A new species of lactobacillus.</title>
        <authorList>
            <person name="Jian Y."/>
            <person name="Xin L."/>
            <person name="Hong Z.J."/>
            <person name="Ming L.Z."/>
            <person name="Hong X.Z."/>
        </authorList>
    </citation>
    <scope>NUCLEOTIDE SEQUENCE [LARGE SCALE GENOMIC DNA]</scope>
    <source>
        <strain evidence="2">HSLZ-75</strain>
    </source>
</reference>
<dbReference type="EMBL" id="CP034726">
    <property type="protein sequence ID" value="QBP17799.1"/>
    <property type="molecule type" value="Genomic_DNA"/>
</dbReference>
<dbReference type="KEGG" id="lji:ELX58_01130"/>
<sequence length="94" mass="11172">MDLALSEYHVIVMKHTDDQYTVLCHDQDRYTIKTDTQKAILKDDRCLWDRTTMRKMIRDVGFQKPEITAILKKVTGFDNLSKCQFVWADQFKLN</sequence>
<evidence type="ECO:0000313" key="2">
    <source>
        <dbReference type="Proteomes" id="UP000294321"/>
    </source>
</evidence>
<evidence type="ECO:0000313" key="1">
    <source>
        <dbReference type="EMBL" id="QBP17799.1"/>
    </source>
</evidence>
<dbReference type="AlphaFoldDB" id="A0A4V1ALJ3"/>
<proteinExistence type="predicted"/>